<sequence length="1119" mass="127686">MSHPGSNWDKVLQWSELFGTQVWLYHEALKGFVSYSEEAASLVLRNCVVLLEMGPDHIAILEKSFAVFYSIGQTLLSFLRNRELFVFRENVQHTLVAASADLVQLVSSLTTYYSSLRAFTSSTEFDTLFGSTVDAFFGHRNTALNLMWSCQLEQSIGSADITIDVQDIRQFLALNDRVIEILMSNRMGSRSGREESTCEWFRPFLMGFVRSRDKMSLVNGRSGTGKTVLGSWIVENLQRAQGRKSYEVLAHTIDPSLMTEISHSSVVKSLLLQLLEHNIGDTGLYKRLCVAYELMMQGKYADLELAMWKALSIGLRSNSSLMLVIHGLDHIFGGDEASVRLLDRLHEVMAGSSAAKCIVLSQPLKKPGSHHARLFTVEASHTPEDLRSFVMKAENTLPAVMKALDTAPKSLGEAIQVLLWCLDLKNRDTRSILAWLLASERPLTLAEIKIPLELNTSDCTHSPRLTDLEEDVSRAVGSLVDIRDGIVRLRNQSVRQELLNLANSSRDTSSKNAKFPFIFKEAHYDFVTRCLAYVKVLVDQPTALAAEPLQYSRSADLFRKYTLLDGKHNVVNEFESCFASSTLLALMEYSCWDVQTNVIVAIERHHLSLNLRKAIVGERSECVLQSLVAIARLCLKVSRHAEAGQYFCQAYRISQHVLGRTNPIITICVTGDIDSTASFPIHSRDELFMRKEEMLQYIISHMKQTRGASHELSIKYSKALARLHREVNELDRPIDIVGEVYGMCVEHYGRFHAEIRSCFNLLIEPYQQTSREDEIIKIQIDTYWSARRSLSITDETLIDCAASMIDCYGARQEITKAEEILQRRIDITLRYVRFLRRHQRIEEASNILMGTWSDFEYVLSESTSSSHQTTEIIKCVRMVGEQLREVEVLTIANKIFQSLWSYYKKTDRISSSEASSVAVSLAETTRQITETYQTSSSHTSEEEEKILREVFESTAEKYYYEVFIAFGKDPEFIHREAIQTALALCSIHENAKHRNDARHFYSLFSMIFTKHTKSYAWISETVDRIYSRYFYILDKELKVDYSVLLQITEEFRSNCVTVFGAHHELTIKATLELARIYERNEQHREKAVSLYEETFKKTSESSSFTSTTIRGLPQRRSNG</sequence>
<reference evidence="4" key="1">
    <citation type="submission" date="2012-06" db="EMBL/GenBank/DDBJ databases">
        <title>The genome sequence of Coniosporium apollinis CBS 100218.</title>
        <authorList>
            <consortium name="The Broad Institute Genome Sequencing Platform"/>
            <person name="Cuomo C."/>
            <person name="Gorbushina A."/>
            <person name="Noack S."/>
            <person name="Walker B."/>
            <person name="Young S.K."/>
            <person name="Zeng Q."/>
            <person name="Gargeya S."/>
            <person name="Fitzgerald M."/>
            <person name="Haas B."/>
            <person name="Abouelleil A."/>
            <person name="Alvarado L."/>
            <person name="Arachchi H.M."/>
            <person name="Berlin A.M."/>
            <person name="Chapman S.B."/>
            <person name="Goldberg J."/>
            <person name="Griggs A."/>
            <person name="Gujja S."/>
            <person name="Hansen M."/>
            <person name="Howarth C."/>
            <person name="Imamovic A."/>
            <person name="Larimer J."/>
            <person name="McCowan C."/>
            <person name="Montmayeur A."/>
            <person name="Murphy C."/>
            <person name="Neiman D."/>
            <person name="Pearson M."/>
            <person name="Priest M."/>
            <person name="Roberts A."/>
            <person name="Saif S."/>
            <person name="Shea T."/>
            <person name="Sisk P."/>
            <person name="Sykes S."/>
            <person name="Wortman J."/>
            <person name="Nusbaum C."/>
            <person name="Birren B."/>
        </authorList>
    </citation>
    <scope>NUCLEOTIDE SEQUENCE [LARGE SCALE GENOMIC DNA]</scope>
    <source>
        <strain evidence="4">CBS 100218</strain>
    </source>
</reference>
<evidence type="ECO:0000313" key="3">
    <source>
        <dbReference type="EMBL" id="EON63778.1"/>
    </source>
</evidence>
<keyword evidence="1" id="KW-0677">Repeat</keyword>
<feature type="domain" description="Nephrocystin 3-like N-terminal" evidence="2">
    <location>
        <begin position="211"/>
        <end position="361"/>
    </location>
</feature>
<name>R7YPK3_CONA1</name>
<dbReference type="PANTHER" id="PTHR10039">
    <property type="entry name" value="AMELOGENIN"/>
    <property type="match status" value="1"/>
</dbReference>
<dbReference type="EMBL" id="JH767565">
    <property type="protein sequence ID" value="EON63778.1"/>
    <property type="molecule type" value="Genomic_DNA"/>
</dbReference>
<dbReference type="InterPro" id="IPR011990">
    <property type="entry name" value="TPR-like_helical_dom_sf"/>
</dbReference>
<dbReference type="PANTHER" id="PTHR10039:SF11">
    <property type="entry name" value="NACHT DOMAIN PROTEIN (AFU_ORTHOLOGUE AFUA_1G01490)"/>
    <property type="match status" value="1"/>
</dbReference>
<keyword evidence="4" id="KW-1185">Reference proteome</keyword>
<evidence type="ECO:0000256" key="1">
    <source>
        <dbReference type="ARBA" id="ARBA00022737"/>
    </source>
</evidence>
<evidence type="ECO:0000313" key="4">
    <source>
        <dbReference type="Proteomes" id="UP000016924"/>
    </source>
</evidence>
<dbReference type="Gene3D" id="3.40.50.300">
    <property type="entry name" value="P-loop containing nucleotide triphosphate hydrolases"/>
    <property type="match status" value="1"/>
</dbReference>
<protein>
    <recommendedName>
        <fullName evidence="2">Nephrocystin 3-like N-terminal domain-containing protein</fullName>
    </recommendedName>
</protein>
<accession>R7YPK3</accession>
<dbReference type="OMA" id="TERHIIT"/>
<dbReference type="Pfam" id="PF24883">
    <property type="entry name" value="NPHP3_N"/>
    <property type="match status" value="1"/>
</dbReference>
<dbReference type="eggNOG" id="ENOG502SHDW">
    <property type="taxonomic scope" value="Eukaryota"/>
</dbReference>
<evidence type="ECO:0000259" key="2">
    <source>
        <dbReference type="Pfam" id="PF24883"/>
    </source>
</evidence>
<dbReference type="InterPro" id="IPR027417">
    <property type="entry name" value="P-loop_NTPase"/>
</dbReference>
<dbReference type="STRING" id="1168221.R7YPK3"/>
<dbReference type="GeneID" id="19900317"/>
<dbReference type="Proteomes" id="UP000016924">
    <property type="component" value="Unassembled WGS sequence"/>
</dbReference>
<organism evidence="3 4">
    <name type="scientific">Coniosporium apollinis (strain CBS 100218)</name>
    <name type="common">Rock-inhabiting black yeast</name>
    <dbReference type="NCBI Taxonomy" id="1168221"/>
    <lineage>
        <taxon>Eukaryota</taxon>
        <taxon>Fungi</taxon>
        <taxon>Dikarya</taxon>
        <taxon>Ascomycota</taxon>
        <taxon>Pezizomycotina</taxon>
        <taxon>Dothideomycetes</taxon>
        <taxon>Dothideomycetes incertae sedis</taxon>
        <taxon>Coniosporium</taxon>
    </lineage>
</organism>
<dbReference type="InterPro" id="IPR056884">
    <property type="entry name" value="NPHP3-like_N"/>
</dbReference>
<dbReference type="RefSeq" id="XP_007779095.1">
    <property type="nucleotide sequence ID" value="XM_007780905.1"/>
</dbReference>
<dbReference type="Gene3D" id="1.25.40.10">
    <property type="entry name" value="Tetratricopeptide repeat domain"/>
    <property type="match status" value="1"/>
</dbReference>
<dbReference type="OrthoDB" id="2546325at2759"/>
<proteinExistence type="predicted"/>
<gene>
    <name evidence="3" type="ORF">W97_03006</name>
</gene>
<dbReference type="HOGENOM" id="CLU_280597_0_0_1"/>
<dbReference type="AlphaFoldDB" id="R7YPK3"/>